<dbReference type="GO" id="GO:0070681">
    <property type="term" value="P:glutaminyl-tRNAGln biosynthesis via transamidation"/>
    <property type="evidence" value="ECO:0007669"/>
    <property type="project" value="TreeGrafter"/>
</dbReference>
<evidence type="ECO:0000256" key="1">
    <source>
        <dbReference type="ARBA" id="ARBA00005306"/>
    </source>
</evidence>
<dbReference type="InterPro" id="IPR003789">
    <property type="entry name" value="Asn/Gln_tRNA_amidoTrase-B-like"/>
</dbReference>
<evidence type="ECO:0000256" key="3">
    <source>
        <dbReference type="ARBA" id="ARBA00016923"/>
    </source>
</evidence>
<proteinExistence type="inferred from homology"/>
<comment type="caution">
    <text evidence="13">The sequence shown here is derived from an EMBL/GenBank/DDBJ whole genome shotgun (WGS) entry which is preliminary data.</text>
</comment>
<evidence type="ECO:0000256" key="10">
    <source>
        <dbReference type="ARBA" id="ARBA00047913"/>
    </source>
</evidence>
<dbReference type="AlphaFoldDB" id="A0A2W5VBA9"/>
<reference evidence="13 14" key="1">
    <citation type="submission" date="2017-08" db="EMBL/GenBank/DDBJ databases">
        <title>Infants hospitalized years apart are colonized by the same room-sourced microbial strains.</title>
        <authorList>
            <person name="Brooks B."/>
            <person name="Olm M.R."/>
            <person name="Firek B.A."/>
            <person name="Baker R."/>
            <person name="Thomas B.C."/>
            <person name="Morowitz M.J."/>
            <person name="Banfield J.F."/>
        </authorList>
    </citation>
    <scope>NUCLEOTIDE SEQUENCE [LARGE SCALE GENOMIC DNA]</scope>
    <source>
        <strain evidence="13">S2_003_000_R2_14</strain>
    </source>
</reference>
<dbReference type="Pfam" id="PF02934">
    <property type="entry name" value="GatB_N"/>
    <property type="match status" value="1"/>
</dbReference>
<comment type="similarity">
    <text evidence="1 11">Belongs to the GatB/GatE family. GatB subfamily.</text>
</comment>
<dbReference type="Gene3D" id="1.10.150.380">
    <property type="entry name" value="GatB domain, N-terminal subdomain"/>
    <property type="match status" value="1"/>
</dbReference>
<comment type="subunit">
    <text evidence="2 11">Heterotrimer of A, B and C subunits.</text>
</comment>
<dbReference type="GO" id="GO:0050566">
    <property type="term" value="F:asparaginyl-tRNA synthase (glutamine-hydrolyzing) activity"/>
    <property type="evidence" value="ECO:0007669"/>
    <property type="project" value="RHEA"/>
</dbReference>
<dbReference type="EMBL" id="QFQP01000001">
    <property type="protein sequence ID" value="PZR18738.1"/>
    <property type="molecule type" value="Genomic_DNA"/>
</dbReference>
<dbReference type="NCBIfam" id="NF004012">
    <property type="entry name" value="PRK05477.1-2"/>
    <property type="match status" value="1"/>
</dbReference>
<name>A0A2W5VBA9_9BACT</name>
<dbReference type="InterPro" id="IPR006075">
    <property type="entry name" value="Asn/Gln-tRNA_Trfase_suB/E_cat"/>
</dbReference>
<keyword evidence="13" id="KW-0808">Transferase</keyword>
<dbReference type="SMART" id="SM00845">
    <property type="entry name" value="GatB_Yqey"/>
    <property type="match status" value="1"/>
</dbReference>
<evidence type="ECO:0000256" key="6">
    <source>
        <dbReference type="ARBA" id="ARBA00022840"/>
    </source>
</evidence>
<dbReference type="InterPro" id="IPR017958">
    <property type="entry name" value="Gln-tRNA_amidoTrfase_suB_CS"/>
</dbReference>
<keyword evidence="6 11" id="KW-0067">ATP-binding</keyword>
<evidence type="ECO:0000313" key="13">
    <source>
        <dbReference type="EMBL" id="PZR18738.1"/>
    </source>
</evidence>
<dbReference type="GO" id="GO:0016740">
    <property type="term" value="F:transferase activity"/>
    <property type="evidence" value="ECO:0007669"/>
    <property type="project" value="UniProtKB-KW"/>
</dbReference>
<evidence type="ECO:0000313" key="14">
    <source>
        <dbReference type="Proteomes" id="UP000249061"/>
    </source>
</evidence>
<evidence type="ECO:0000259" key="12">
    <source>
        <dbReference type="SMART" id="SM00845"/>
    </source>
</evidence>
<dbReference type="GO" id="GO:0050567">
    <property type="term" value="F:glutaminyl-tRNA synthase (glutamine-hydrolyzing) activity"/>
    <property type="evidence" value="ECO:0007669"/>
    <property type="project" value="UniProtKB-UniRule"/>
</dbReference>
<dbReference type="FunFam" id="1.10.10.410:FF:000001">
    <property type="entry name" value="Aspartyl/glutamyl-tRNA(Asn/Gln) amidotransferase subunit B"/>
    <property type="match status" value="1"/>
</dbReference>
<comment type="function">
    <text evidence="8 11">Allows the formation of correctly charged Asn-tRNA(Asn) or Gln-tRNA(Gln) through the transamidation of misacylated Asp-tRNA(Asn) or Glu-tRNA(Gln) in organisms which lack either or both of asparaginyl-tRNA or glutaminyl-tRNA synthetases. The reaction takes place in the presence of glutamine and ATP through an activated phospho-Asp-tRNA(Asn) or phospho-Glu-tRNA(Gln).</text>
</comment>
<dbReference type="PANTHER" id="PTHR11659">
    <property type="entry name" value="GLUTAMYL-TRNA GLN AMIDOTRANSFERASE SUBUNIT B MITOCHONDRIAL AND PROKARYOTIC PET112-RELATED"/>
    <property type="match status" value="1"/>
</dbReference>
<dbReference type="Pfam" id="PF02637">
    <property type="entry name" value="GatB_Yqey"/>
    <property type="match status" value="1"/>
</dbReference>
<evidence type="ECO:0000256" key="5">
    <source>
        <dbReference type="ARBA" id="ARBA00022741"/>
    </source>
</evidence>
<dbReference type="SUPFAM" id="SSF89095">
    <property type="entry name" value="GatB/YqeY motif"/>
    <property type="match status" value="1"/>
</dbReference>
<dbReference type="InterPro" id="IPR042114">
    <property type="entry name" value="GatB_C_1"/>
</dbReference>
<comment type="catalytic activity">
    <reaction evidence="9 11">
        <text>L-aspartyl-tRNA(Asn) + L-glutamine + ATP + H2O = L-asparaginyl-tRNA(Asn) + L-glutamate + ADP + phosphate + 2 H(+)</text>
        <dbReference type="Rhea" id="RHEA:14513"/>
        <dbReference type="Rhea" id="RHEA-COMP:9674"/>
        <dbReference type="Rhea" id="RHEA-COMP:9677"/>
        <dbReference type="ChEBI" id="CHEBI:15377"/>
        <dbReference type="ChEBI" id="CHEBI:15378"/>
        <dbReference type="ChEBI" id="CHEBI:29985"/>
        <dbReference type="ChEBI" id="CHEBI:30616"/>
        <dbReference type="ChEBI" id="CHEBI:43474"/>
        <dbReference type="ChEBI" id="CHEBI:58359"/>
        <dbReference type="ChEBI" id="CHEBI:78515"/>
        <dbReference type="ChEBI" id="CHEBI:78516"/>
        <dbReference type="ChEBI" id="CHEBI:456216"/>
    </reaction>
</comment>
<organism evidence="13 14">
    <name type="scientific">Archangium gephyra</name>
    <dbReference type="NCBI Taxonomy" id="48"/>
    <lineage>
        <taxon>Bacteria</taxon>
        <taxon>Pseudomonadati</taxon>
        <taxon>Myxococcota</taxon>
        <taxon>Myxococcia</taxon>
        <taxon>Myxococcales</taxon>
        <taxon>Cystobacterineae</taxon>
        <taxon>Archangiaceae</taxon>
        <taxon>Archangium</taxon>
    </lineage>
</organism>
<dbReference type="SUPFAM" id="SSF55931">
    <property type="entry name" value="Glutamine synthetase/guanido kinase"/>
    <property type="match status" value="1"/>
</dbReference>
<protein>
    <recommendedName>
        <fullName evidence="3 11">Aspartyl/glutamyl-tRNA(Asn/Gln) amidotransferase subunit B</fullName>
        <shortName evidence="11">Asp/Glu-ADT subunit B</shortName>
        <ecNumber evidence="11">6.3.5.-</ecNumber>
    </recommendedName>
</protein>
<feature type="domain" description="Asn/Gln amidotransferase" evidence="12">
    <location>
        <begin position="326"/>
        <end position="474"/>
    </location>
</feature>
<keyword evidence="7 11" id="KW-0648">Protein biosynthesis</keyword>
<dbReference type="EC" id="6.3.5.-" evidence="11"/>
<dbReference type="GO" id="GO:0005524">
    <property type="term" value="F:ATP binding"/>
    <property type="evidence" value="ECO:0007669"/>
    <property type="project" value="UniProtKB-KW"/>
</dbReference>
<dbReference type="InterPro" id="IPR017959">
    <property type="entry name" value="Asn/Gln-tRNA_amidoTrfase_suB/E"/>
</dbReference>
<dbReference type="InterPro" id="IPR018027">
    <property type="entry name" value="Asn/Gln_amidotransferase"/>
</dbReference>
<evidence type="ECO:0000256" key="9">
    <source>
        <dbReference type="ARBA" id="ARBA00047380"/>
    </source>
</evidence>
<dbReference type="PANTHER" id="PTHR11659:SF0">
    <property type="entry name" value="GLUTAMYL-TRNA(GLN) AMIDOTRANSFERASE SUBUNIT B, MITOCHONDRIAL"/>
    <property type="match status" value="1"/>
</dbReference>
<dbReference type="Proteomes" id="UP000249061">
    <property type="component" value="Unassembled WGS sequence"/>
</dbReference>
<dbReference type="NCBIfam" id="TIGR00133">
    <property type="entry name" value="gatB"/>
    <property type="match status" value="1"/>
</dbReference>
<dbReference type="NCBIfam" id="NF004014">
    <property type="entry name" value="PRK05477.1-4"/>
    <property type="match status" value="1"/>
</dbReference>
<evidence type="ECO:0000256" key="4">
    <source>
        <dbReference type="ARBA" id="ARBA00022598"/>
    </source>
</evidence>
<keyword evidence="4 11" id="KW-0436">Ligase</keyword>
<dbReference type="InterPro" id="IPR004413">
    <property type="entry name" value="GatB"/>
</dbReference>
<evidence type="ECO:0000256" key="2">
    <source>
        <dbReference type="ARBA" id="ARBA00011123"/>
    </source>
</evidence>
<dbReference type="InterPro" id="IPR023168">
    <property type="entry name" value="GatB_Yqey_C_2"/>
</dbReference>
<dbReference type="HAMAP" id="MF_00121">
    <property type="entry name" value="GatB"/>
    <property type="match status" value="1"/>
</dbReference>
<comment type="catalytic activity">
    <reaction evidence="10 11">
        <text>L-glutamyl-tRNA(Gln) + L-glutamine + ATP + H2O = L-glutaminyl-tRNA(Gln) + L-glutamate + ADP + phosphate + H(+)</text>
        <dbReference type="Rhea" id="RHEA:17521"/>
        <dbReference type="Rhea" id="RHEA-COMP:9681"/>
        <dbReference type="Rhea" id="RHEA-COMP:9684"/>
        <dbReference type="ChEBI" id="CHEBI:15377"/>
        <dbReference type="ChEBI" id="CHEBI:15378"/>
        <dbReference type="ChEBI" id="CHEBI:29985"/>
        <dbReference type="ChEBI" id="CHEBI:30616"/>
        <dbReference type="ChEBI" id="CHEBI:43474"/>
        <dbReference type="ChEBI" id="CHEBI:58359"/>
        <dbReference type="ChEBI" id="CHEBI:78520"/>
        <dbReference type="ChEBI" id="CHEBI:78521"/>
        <dbReference type="ChEBI" id="CHEBI:456216"/>
    </reaction>
</comment>
<dbReference type="InterPro" id="IPR014746">
    <property type="entry name" value="Gln_synth/guanido_kin_cat_dom"/>
</dbReference>
<evidence type="ECO:0000256" key="8">
    <source>
        <dbReference type="ARBA" id="ARBA00024799"/>
    </source>
</evidence>
<sequence length="476" mass="51723">MAVSDFQPVIGLEVHAQLLTNSKLFSTAGTTFGDEPNTHTTPVCLGFPGALPVLNERVVELAMRAGLALECTVNERSEWSRKHYFYPDSPKGYQITQWEFPICEWGGISLGDKRIVIRRIHIEEDAGKSVHDAADGLSLVDLNRAGTPLLEIVSEPDLRSADEAVEYLKKLREILVAIGVNDGNLEEGSFRCDANVSVMRKGAKEYGTRCELKNLNSFTNIKAAIAVEIARHVEIIEAGGSIDQETRLYDVARNETRSMRSKEDAQDYRYFPEPDLPPLLVSKADIERVRSELPELPSAKRARYVRDLKLTEYDAGVLTADAALTKLFEACLAAGKSEPKKVANWFIGEVARALNDSGTTADQVKFTPAQFASLLASVDSGAISLNAAKDVFGEMFASGAEPADVIAKKGLAQVSDTGALEKAVDEALASSPDNVASYRAGKTQILGYFVGAVMKAMKGKGNPKLINELLVKKLNG</sequence>
<evidence type="ECO:0000256" key="7">
    <source>
        <dbReference type="ARBA" id="ARBA00022917"/>
    </source>
</evidence>
<dbReference type="PROSITE" id="PS01234">
    <property type="entry name" value="GATB"/>
    <property type="match status" value="1"/>
</dbReference>
<dbReference type="GO" id="GO:0006412">
    <property type="term" value="P:translation"/>
    <property type="evidence" value="ECO:0007669"/>
    <property type="project" value="UniProtKB-UniRule"/>
</dbReference>
<accession>A0A2W5VBA9</accession>
<evidence type="ECO:0000256" key="11">
    <source>
        <dbReference type="HAMAP-Rule" id="MF_00121"/>
    </source>
</evidence>
<gene>
    <name evidence="11" type="primary">gatB</name>
    <name evidence="13" type="ORF">DI536_02340</name>
</gene>
<dbReference type="Gene3D" id="1.10.10.410">
    <property type="match status" value="1"/>
</dbReference>
<keyword evidence="5 11" id="KW-0547">Nucleotide-binding</keyword>